<reference evidence="2" key="1">
    <citation type="journal article" date="2019" name="Curr. Biol.">
        <title>Genome Sequence of Striga asiatica Provides Insight into the Evolution of Plant Parasitism.</title>
        <authorList>
            <person name="Yoshida S."/>
            <person name="Kim S."/>
            <person name="Wafula E.K."/>
            <person name="Tanskanen J."/>
            <person name="Kim Y.M."/>
            <person name="Honaas L."/>
            <person name="Yang Z."/>
            <person name="Spallek T."/>
            <person name="Conn C.E."/>
            <person name="Ichihashi Y."/>
            <person name="Cheong K."/>
            <person name="Cui S."/>
            <person name="Der J.P."/>
            <person name="Gundlach H."/>
            <person name="Jiao Y."/>
            <person name="Hori C."/>
            <person name="Ishida J.K."/>
            <person name="Kasahara H."/>
            <person name="Kiba T."/>
            <person name="Kim M.S."/>
            <person name="Koo N."/>
            <person name="Laohavisit A."/>
            <person name="Lee Y.H."/>
            <person name="Lumba S."/>
            <person name="McCourt P."/>
            <person name="Mortimer J.C."/>
            <person name="Mutuku J.M."/>
            <person name="Nomura T."/>
            <person name="Sasaki-Sekimoto Y."/>
            <person name="Seto Y."/>
            <person name="Wang Y."/>
            <person name="Wakatake T."/>
            <person name="Sakakibara H."/>
            <person name="Demura T."/>
            <person name="Yamaguchi S."/>
            <person name="Yoneyama K."/>
            <person name="Manabe R.I."/>
            <person name="Nelson D.C."/>
            <person name="Schulman A.H."/>
            <person name="Timko M.P."/>
            <person name="dePamphilis C.W."/>
            <person name="Choi D."/>
            <person name="Shirasu K."/>
        </authorList>
    </citation>
    <scope>NUCLEOTIDE SEQUENCE [LARGE SCALE GENOMIC DNA]</scope>
    <source>
        <strain evidence="2">cv. UVA1</strain>
    </source>
</reference>
<evidence type="ECO:0000313" key="1">
    <source>
        <dbReference type="EMBL" id="GER51779.1"/>
    </source>
</evidence>
<proteinExistence type="predicted"/>
<dbReference type="AlphaFoldDB" id="A0A5A7R2W1"/>
<accession>A0A5A7R2W1</accession>
<comment type="caution">
    <text evidence="1">The sequence shown here is derived from an EMBL/GenBank/DDBJ whole genome shotgun (WGS) entry which is preliminary data.</text>
</comment>
<organism evidence="1 2">
    <name type="scientific">Striga asiatica</name>
    <name type="common">Asiatic witchweed</name>
    <name type="synonym">Buchnera asiatica</name>
    <dbReference type="NCBI Taxonomy" id="4170"/>
    <lineage>
        <taxon>Eukaryota</taxon>
        <taxon>Viridiplantae</taxon>
        <taxon>Streptophyta</taxon>
        <taxon>Embryophyta</taxon>
        <taxon>Tracheophyta</taxon>
        <taxon>Spermatophyta</taxon>
        <taxon>Magnoliopsida</taxon>
        <taxon>eudicotyledons</taxon>
        <taxon>Gunneridae</taxon>
        <taxon>Pentapetalae</taxon>
        <taxon>asterids</taxon>
        <taxon>lamiids</taxon>
        <taxon>Lamiales</taxon>
        <taxon>Orobanchaceae</taxon>
        <taxon>Buchnereae</taxon>
        <taxon>Striga</taxon>
    </lineage>
</organism>
<keyword evidence="2" id="KW-1185">Reference proteome</keyword>
<sequence length="112" mass="12881">MGLEMSQTSTTQKFRGLGPSRLKYEDRTCDQCGIKVAVKIVGPQSPNFQKLYYHCDRHRFIGWANPINEDEVSIREEVSTSEKSVVDRESYKDVKIKKKLDKMFLLSCSTIS</sequence>
<evidence type="ECO:0000313" key="2">
    <source>
        <dbReference type="Proteomes" id="UP000325081"/>
    </source>
</evidence>
<dbReference type="Proteomes" id="UP000325081">
    <property type="component" value="Unassembled WGS sequence"/>
</dbReference>
<dbReference type="EMBL" id="BKCP01009871">
    <property type="protein sequence ID" value="GER51779.1"/>
    <property type="molecule type" value="Genomic_DNA"/>
</dbReference>
<protein>
    <submittedName>
        <fullName evidence="1">Heat shock protein DnaJ domain protein</fullName>
    </submittedName>
</protein>
<gene>
    <name evidence="1" type="ORF">STAS_29193</name>
</gene>
<name>A0A5A7R2W1_STRAF</name>
<keyword evidence="1" id="KW-0346">Stress response</keyword>